<evidence type="ECO:0000256" key="1">
    <source>
        <dbReference type="ARBA" id="ARBA00007218"/>
    </source>
</evidence>
<accession>A0A5K3FJ54</accession>
<evidence type="ECO:0000256" key="2">
    <source>
        <dbReference type="SAM" id="MobiDB-lite"/>
    </source>
</evidence>
<protein>
    <submittedName>
        <fullName evidence="3">Protein FAM98A</fullName>
    </submittedName>
</protein>
<dbReference type="GO" id="GO:0072669">
    <property type="term" value="C:tRNA-splicing ligase complex"/>
    <property type="evidence" value="ECO:0007669"/>
    <property type="project" value="TreeGrafter"/>
</dbReference>
<dbReference type="AlphaFoldDB" id="A0A5K3FJ54"/>
<dbReference type="PANTHER" id="PTHR31353:SF1">
    <property type="entry name" value="PROTEIN FAM98B"/>
    <property type="match status" value="1"/>
</dbReference>
<name>A0A5K3FJ54_MESCO</name>
<feature type="compositionally biased region" description="Gly residues" evidence="2">
    <location>
        <begin position="332"/>
        <end position="365"/>
    </location>
</feature>
<feature type="region of interest" description="Disordered" evidence="2">
    <location>
        <begin position="392"/>
        <end position="412"/>
    </location>
</feature>
<comment type="similarity">
    <text evidence="1">Belongs to the FAM98 family.</text>
</comment>
<dbReference type="InterPro" id="IPR018797">
    <property type="entry name" value="FAM98"/>
</dbReference>
<organism evidence="3">
    <name type="scientific">Mesocestoides corti</name>
    <name type="common">Flatworm</name>
    <dbReference type="NCBI Taxonomy" id="53468"/>
    <lineage>
        <taxon>Eukaryota</taxon>
        <taxon>Metazoa</taxon>
        <taxon>Spiralia</taxon>
        <taxon>Lophotrochozoa</taxon>
        <taxon>Platyhelminthes</taxon>
        <taxon>Cestoda</taxon>
        <taxon>Eucestoda</taxon>
        <taxon>Cyclophyllidea</taxon>
        <taxon>Mesocestoididae</taxon>
        <taxon>Mesocestoides</taxon>
    </lineage>
</organism>
<feature type="region of interest" description="Disordered" evidence="2">
    <location>
        <begin position="305"/>
        <end position="373"/>
    </location>
</feature>
<feature type="compositionally biased region" description="Basic residues" evidence="2">
    <location>
        <begin position="402"/>
        <end position="412"/>
    </location>
</feature>
<evidence type="ECO:0000313" key="3">
    <source>
        <dbReference type="WBParaSite" id="MCU_007776-RA"/>
    </source>
</evidence>
<dbReference type="Pfam" id="PF10239">
    <property type="entry name" value="DUF2465"/>
    <property type="match status" value="1"/>
</dbReference>
<dbReference type="WBParaSite" id="MCU_007776-RA">
    <property type="protein sequence ID" value="MCU_007776-RA"/>
    <property type="gene ID" value="MCU_007776"/>
</dbReference>
<reference evidence="3" key="1">
    <citation type="submission" date="2019-11" db="UniProtKB">
        <authorList>
            <consortium name="WormBaseParasite"/>
        </authorList>
    </citation>
    <scope>IDENTIFICATION</scope>
</reference>
<proteinExistence type="inferred from homology"/>
<dbReference type="PANTHER" id="PTHR31353">
    <property type="entry name" value="FAM98"/>
    <property type="match status" value="1"/>
</dbReference>
<sequence length="412" mass="44726">MAKPKRHELSVFFRNLGFSCNESALNNIIDFSCIVSLITSELCRIYGLQSSVEAISENSVKDTFCLEFSDFLREYGFPYNKIVEGPIDERFSSKEHRLITLKFLCAELKVARQMDKSPSSFPVKSDASESQIPTNLGDYFGRACEALKISGISSTIGPAKLLELIYASASKALSTCPPNYLGKPMLPVDGLSDKLWSQVCHIGEILQLEYSSRRETLIKRADCTVQSFKWSDRVKSKQETIAAAYNPLRSVMQVNPHMDIVPQLLAARDVNLLLSEKTSGTSARLFTSCPLNRILMAGQVPDRGGRAWELEAPPPEMPSFQKRQGQGYSARGSGGGGRGHGGGSNRGSGGVLGGGRKGSGGGGGSTYASQPQSGFSFTCPDAFDVLQSDVTFQPQFFSGRGGRGRGRGNRAR</sequence>